<name>A0A0G0LN24_9BACT</name>
<reference evidence="1 2" key="1">
    <citation type="journal article" date="2015" name="Nature">
        <title>rRNA introns, odd ribosomes, and small enigmatic genomes across a large radiation of phyla.</title>
        <authorList>
            <person name="Brown C.T."/>
            <person name="Hug L.A."/>
            <person name="Thomas B.C."/>
            <person name="Sharon I."/>
            <person name="Castelle C.J."/>
            <person name="Singh A."/>
            <person name="Wilkins M.J."/>
            <person name="Williams K.H."/>
            <person name="Banfield J.F."/>
        </authorList>
    </citation>
    <scope>NUCLEOTIDE SEQUENCE [LARGE SCALE GENOMIC DNA]</scope>
</reference>
<evidence type="ECO:0000313" key="2">
    <source>
        <dbReference type="Proteomes" id="UP000033841"/>
    </source>
</evidence>
<protein>
    <submittedName>
        <fullName evidence="1">Uncharacterized protein</fullName>
    </submittedName>
</protein>
<accession>A0A0G0LN24</accession>
<comment type="caution">
    <text evidence="1">The sequence shown here is derived from an EMBL/GenBank/DDBJ whole genome shotgun (WGS) entry which is preliminary data.</text>
</comment>
<dbReference type="EMBL" id="LBVR01000060">
    <property type="protein sequence ID" value="KKQ89365.1"/>
    <property type="molecule type" value="Genomic_DNA"/>
</dbReference>
<dbReference type="Proteomes" id="UP000033841">
    <property type="component" value="Unassembled WGS sequence"/>
</dbReference>
<sequence length="113" mass="13202">MSPVNYDLIQPRDQENLPKVGLQITYPFRGDIAENRHHIFLFGHEPQKRIKVHGDGRVNITDVFGYPIDEFTFGQKDSPIVIEDQITHQKLTLTYEPPDRARDFLSNFNDSYK</sequence>
<organism evidence="1 2">
    <name type="scientific">Candidatus Shapirobacteria bacterium GW2011_GWE1_38_92</name>
    <dbReference type="NCBI Taxonomy" id="1618489"/>
    <lineage>
        <taxon>Bacteria</taxon>
        <taxon>Candidatus Shapironibacteriota</taxon>
    </lineage>
</organism>
<evidence type="ECO:0000313" key="1">
    <source>
        <dbReference type="EMBL" id="KKQ89365.1"/>
    </source>
</evidence>
<dbReference type="AlphaFoldDB" id="A0A0G0LN24"/>
<proteinExistence type="predicted"/>
<gene>
    <name evidence="1" type="ORF">UT14_C0060G0009</name>
</gene>